<reference evidence="2 3" key="1">
    <citation type="journal article" date="2021" name="Pathogens">
        <title>Isolation and Characterization of Kingella bonacorsii sp. nov., A Novel Kingella Species Detected in a Stable Periodontitis Subject.</title>
        <authorList>
            <person name="Antezack A."/>
            <person name="Boxberger M."/>
            <person name="Rolland C."/>
            <person name="Monnet-Corti V."/>
            <person name="La Scola B."/>
        </authorList>
    </citation>
    <scope>NUCLEOTIDE SEQUENCE [LARGE SCALE GENOMIC DNA]</scope>
    <source>
        <strain evidence="2 3">Marseille-Q4569</strain>
    </source>
</reference>
<keyword evidence="1" id="KW-0812">Transmembrane</keyword>
<evidence type="ECO:0008006" key="4">
    <source>
        <dbReference type="Google" id="ProtNLM"/>
    </source>
</evidence>
<evidence type="ECO:0000313" key="2">
    <source>
        <dbReference type="EMBL" id="MBK0395508.1"/>
    </source>
</evidence>
<comment type="caution">
    <text evidence="2">The sequence shown here is derived from an EMBL/GenBank/DDBJ whole genome shotgun (WGS) entry which is preliminary data.</text>
</comment>
<feature type="transmembrane region" description="Helical" evidence="1">
    <location>
        <begin position="63"/>
        <end position="82"/>
    </location>
</feature>
<dbReference type="EMBL" id="JAEHNZ010000001">
    <property type="protein sequence ID" value="MBK0395508.1"/>
    <property type="molecule type" value="Genomic_DNA"/>
</dbReference>
<keyword evidence="1" id="KW-0472">Membrane</keyword>
<sequence length="182" mass="19885">MPRRIIALIFLALSIMFVEQALTNYAFQDWLFARHHNILSWYIRPLLLIPIMLAAWWRSWAGLMAGIFALLTSMAWFPAPAIADANVTRFLADEVAFLRGGWTLQTGLYTLAVLAYFALLLGAAWQRSGKGLAAVLAAAAVGKVAFSLMGSGASARALIAPALLGLAIGLGVVWRLWRAKQK</sequence>
<accession>A0ABS1BQJ6</accession>
<feature type="transmembrane region" description="Helical" evidence="1">
    <location>
        <begin position="102"/>
        <end position="125"/>
    </location>
</feature>
<evidence type="ECO:0000256" key="1">
    <source>
        <dbReference type="SAM" id="Phobius"/>
    </source>
</evidence>
<dbReference type="RefSeq" id="WP_200521578.1">
    <property type="nucleotide sequence ID" value="NZ_JAEHNZ010000001.1"/>
</dbReference>
<evidence type="ECO:0000313" key="3">
    <source>
        <dbReference type="Proteomes" id="UP000614058"/>
    </source>
</evidence>
<feature type="transmembrane region" description="Helical" evidence="1">
    <location>
        <begin position="39"/>
        <end position="56"/>
    </location>
</feature>
<proteinExistence type="predicted"/>
<feature type="transmembrane region" description="Helical" evidence="1">
    <location>
        <begin position="158"/>
        <end position="177"/>
    </location>
</feature>
<protein>
    <recommendedName>
        <fullName evidence="4">DUF2339 domain-containing protein</fullName>
    </recommendedName>
</protein>
<keyword evidence="3" id="KW-1185">Reference proteome</keyword>
<keyword evidence="1" id="KW-1133">Transmembrane helix</keyword>
<dbReference type="Proteomes" id="UP000614058">
    <property type="component" value="Unassembled WGS sequence"/>
</dbReference>
<gene>
    <name evidence="2" type="ORF">JDW22_02615</name>
</gene>
<name>A0ABS1BQJ6_9NEIS</name>
<organism evidence="2 3">
    <name type="scientific">Kingella bonacorsii</name>
    <dbReference type="NCBI Taxonomy" id="2796361"/>
    <lineage>
        <taxon>Bacteria</taxon>
        <taxon>Pseudomonadati</taxon>
        <taxon>Pseudomonadota</taxon>
        <taxon>Betaproteobacteria</taxon>
        <taxon>Neisseriales</taxon>
        <taxon>Neisseriaceae</taxon>
        <taxon>Kingella</taxon>
    </lineage>
</organism>
<feature type="transmembrane region" description="Helical" evidence="1">
    <location>
        <begin position="132"/>
        <end position="152"/>
    </location>
</feature>